<dbReference type="EMBL" id="QYUQ01000002">
    <property type="protein sequence ID" value="RJG01257.1"/>
    <property type="molecule type" value="Genomic_DNA"/>
</dbReference>
<organism evidence="2 3">
    <name type="scientific">Noviherbaspirillum sedimenti</name>
    <dbReference type="NCBI Taxonomy" id="2320865"/>
    <lineage>
        <taxon>Bacteria</taxon>
        <taxon>Pseudomonadati</taxon>
        <taxon>Pseudomonadota</taxon>
        <taxon>Betaproteobacteria</taxon>
        <taxon>Burkholderiales</taxon>
        <taxon>Oxalobacteraceae</taxon>
        <taxon>Noviherbaspirillum</taxon>
    </lineage>
</organism>
<dbReference type="PROSITE" id="PS00409">
    <property type="entry name" value="PROKAR_NTER_METHYL"/>
    <property type="match status" value="1"/>
</dbReference>
<evidence type="ECO:0000313" key="2">
    <source>
        <dbReference type="EMBL" id="RJG01257.1"/>
    </source>
</evidence>
<dbReference type="Proteomes" id="UP000266327">
    <property type="component" value="Unassembled WGS sequence"/>
</dbReference>
<dbReference type="InterPro" id="IPR012902">
    <property type="entry name" value="N_methyl_site"/>
</dbReference>
<dbReference type="NCBIfam" id="TIGR02532">
    <property type="entry name" value="IV_pilin_GFxxxE"/>
    <property type="match status" value="1"/>
</dbReference>
<sequence length="154" mass="14824">MKIPQKASGAESGFTLIELVMVIVILGILAATALPRFVNLSGDARIAAVNGVAGGMRSAVGIVQARYAATGNNASVEVLLQGQAVGSGVVVAASSGLPAGSANGIGRALTDANGITYDGPAGTATFQPASGGSATCQVVYAGATGAVTVTTTGC</sequence>
<accession>A0A3A3FYP2</accession>
<feature type="transmembrane region" description="Helical" evidence="1">
    <location>
        <begin position="12"/>
        <end position="34"/>
    </location>
</feature>
<dbReference type="Pfam" id="PF07963">
    <property type="entry name" value="N_methyl"/>
    <property type="match status" value="1"/>
</dbReference>
<dbReference type="InterPro" id="IPR045584">
    <property type="entry name" value="Pilin-like"/>
</dbReference>
<proteinExistence type="predicted"/>
<keyword evidence="3" id="KW-1185">Reference proteome</keyword>
<dbReference type="RefSeq" id="WP_119784707.1">
    <property type="nucleotide sequence ID" value="NZ_QYUQ01000002.1"/>
</dbReference>
<protein>
    <submittedName>
        <fullName evidence="2">Type II secretion system protein</fullName>
    </submittedName>
</protein>
<evidence type="ECO:0000256" key="1">
    <source>
        <dbReference type="SAM" id="Phobius"/>
    </source>
</evidence>
<name>A0A3A3FYP2_9BURK</name>
<dbReference type="SUPFAM" id="SSF54523">
    <property type="entry name" value="Pili subunits"/>
    <property type="match status" value="1"/>
</dbReference>
<gene>
    <name evidence="2" type="ORF">D3878_06385</name>
</gene>
<dbReference type="OrthoDB" id="9182129at2"/>
<comment type="caution">
    <text evidence="2">The sequence shown here is derived from an EMBL/GenBank/DDBJ whole genome shotgun (WGS) entry which is preliminary data.</text>
</comment>
<dbReference type="AlphaFoldDB" id="A0A3A3FYP2"/>
<keyword evidence="1" id="KW-0812">Transmembrane</keyword>
<keyword evidence="1" id="KW-1133">Transmembrane helix</keyword>
<reference evidence="3" key="1">
    <citation type="submission" date="2018-09" db="EMBL/GenBank/DDBJ databases">
        <authorList>
            <person name="Zhu H."/>
        </authorList>
    </citation>
    <scope>NUCLEOTIDE SEQUENCE [LARGE SCALE GENOMIC DNA]</scope>
    <source>
        <strain evidence="3">K1S02-23</strain>
    </source>
</reference>
<keyword evidence="1" id="KW-0472">Membrane</keyword>
<evidence type="ECO:0000313" key="3">
    <source>
        <dbReference type="Proteomes" id="UP000266327"/>
    </source>
</evidence>
<dbReference type="Gene3D" id="3.30.700.10">
    <property type="entry name" value="Glycoprotein, Type 4 Pilin"/>
    <property type="match status" value="1"/>
</dbReference>